<dbReference type="GO" id="GO:0006351">
    <property type="term" value="P:DNA-templated transcription"/>
    <property type="evidence" value="ECO:0007669"/>
    <property type="project" value="UniProtKB-UniRule"/>
</dbReference>
<dbReference type="GO" id="GO:0005634">
    <property type="term" value="C:nucleus"/>
    <property type="evidence" value="ECO:0007669"/>
    <property type="project" value="UniProtKB-SubCell"/>
</dbReference>
<dbReference type="PANTHER" id="PTHR31602">
    <property type="entry name" value="GROWTH-REGULATING FACTOR 5"/>
    <property type="match status" value="1"/>
</dbReference>
<comment type="subcellular location">
    <subcellularLocation>
        <location evidence="2">Nucleus</location>
    </subcellularLocation>
</comment>
<feature type="domain" description="WRC" evidence="4">
    <location>
        <begin position="120"/>
        <end position="165"/>
    </location>
</feature>
<evidence type="ECO:0000256" key="3">
    <source>
        <dbReference type="SAM" id="MobiDB-lite"/>
    </source>
</evidence>
<evidence type="ECO:0000313" key="5">
    <source>
        <dbReference type="EMBL" id="GAQ80634.1"/>
    </source>
</evidence>
<feature type="domain" description="WRC" evidence="4">
    <location>
        <begin position="232"/>
        <end position="277"/>
    </location>
</feature>
<sequence length="560" mass="61138">MPLVYEGGGFGALGNDVTDAAGLLQGLRATEDAFAAQPGLLGGLPNVFEDEDDFDKAKAPETGMRCSRQNGLGWQCANPAVPARRYCEKHLMRKPKKKRVKVVSAEVVQTDSQDTDGKGRAKPGMCHRTNGQGWWCKRAAVPGTTFCQNHLDRIRKQRENRAARENGKGKSSPAEASNQAEGWSQGGLEKFPEEREDDSDEDKPLWELPGLRSGAPSLMQVAEAGLDEEDRAGGDWRCKRSDGRNWQCSKERQMGRPYCREHTELDRKKREAAKKTVKERKRQKKEEKERGAEPAAQQGPPLSDSGGSATELLFMPSAPQQRQGVEAVMSAAELFMPQGGGFPEQLIRYAPAGLQAAGMPLPNRSAFTPVASHGSAFTPVASHSFGGHAFMPVSRVNKSFPQQSGFGLYNEGSFGAGSFGGTLLGGVALGGGSYRDENVHNAALNGGSYRDENVHNAFDLNQVQEPVRICQLGDGKGWTCALRAAEGQSFCEKHCEQLLRRSGQVVQEDLAQQILAEHQERERRAYAMMEDVQQELLMQGEIPTSLYGNDGQRFGSILSI</sequence>
<feature type="compositionally biased region" description="Basic and acidic residues" evidence="3">
    <location>
        <begin position="231"/>
        <end position="276"/>
    </location>
</feature>
<dbReference type="GO" id="GO:0032502">
    <property type="term" value="P:developmental process"/>
    <property type="evidence" value="ECO:0007669"/>
    <property type="project" value="InterPro"/>
</dbReference>
<feature type="domain" description="WRC" evidence="4">
    <location>
        <begin position="464"/>
        <end position="508"/>
    </location>
</feature>
<dbReference type="PANTHER" id="PTHR31602:SF8">
    <property type="entry name" value="GROWTH-REGULATING FACTOR 5"/>
    <property type="match status" value="1"/>
</dbReference>
<comment type="function">
    <text evidence="2">Transcription activator.</text>
</comment>
<feature type="compositionally biased region" description="Basic and acidic residues" evidence="3">
    <location>
        <begin position="158"/>
        <end position="168"/>
    </location>
</feature>
<keyword evidence="2" id="KW-0010">Activator</keyword>
<dbReference type="InterPro" id="IPR031137">
    <property type="entry name" value="GRF"/>
</dbReference>
<comment type="similarity">
    <text evidence="2">Belongs to the GRF family.</text>
</comment>
<name>A0A1Y1HPS1_KLENI</name>
<gene>
    <name evidence="5" type="ORF">KFL_000580290</name>
</gene>
<organism evidence="5 6">
    <name type="scientific">Klebsormidium nitens</name>
    <name type="common">Green alga</name>
    <name type="synonym">Ulothrix nitens</name>
    <dbReference type="NCBI Taxonomy" id="105231"/>
    <lineage>
        <taxon>Eukaryota</taxon>
        <taxon>Viridiplantae</taxon>
        <taxon>Streptophyta</taxon>
        <taxon>Klebsormidiophyceae</taxon>
        <taxon>Klebsormidiales</taxon>
        <taxon>Klebsormidiaceae</taxon>
        <taxon>Klebsormidium</taxon>
    </lineage>
</organism>
<dbReference type="EMBL" id="DF237007">
    <property type="protein sequence ID" value="GAQ80634.1"/>
    <property type="molecule type" value="Genomic_DNA"/>
</dbReference>
<dbReference type="PROSITE" id="PS51667">
    <property type="entry name" value="WRC"/>
    <property type="match status" value="4"/>
</dbReference>
<dbReference type="GO" id="GO:0005524">
    <property type="term" value="F:ATP binding"/>
    <property type="evidence" value="ECO:0007669"/>
    <property type="project" value="UniProtKB-UniRule"/>
</dbReference>
<evidence type="ECO:0000313" key="6">
    <source>
        <dbReference type="Proteomes" id="UP000054558"/>
    </source>
</evidence>
<comment type="domain">
    <text evidence="2">The QLQ domain and WRC domain may be involved in protein-protein interaction and DNA-binding, respectively.</text>
</comment>
<dbReference type="Pfam" id="PF08879">
    <property type="entry name" value="WRC"/>
    <property type="match status" value="4"/>
</dbReference>
<evidence type="ECO:0000256" key="1">
    <source>
        <dbReference type="ARBA" id="ARBA00023242"/>
    </source>
</evidence>
<keyword evidence="2" id="KW-0804">Transcription</keyword>
<keyword evidence="6" id="KW-1185">Reference proteome</keyword>
<dbReference type="AlphaFoldDB" id="A0A1Y1HPS1"/>
<feature type="domain" description="WRC" evidence="4">
    <location>
        <begin position="60"/>
        <end position="104"/>
    </location>
</feature>
<dbReference type="InterPro" id="IPR014977">
    <property type="entry name" value="WRC_dom"/>
</dbReference>
<feature type="region of interest" description="Disordered" evidence="3">
    <location>
        <begin position="158"/>
        <end position="311"/>
    </location>
</feature>
<keyword evidence="1 2" id="KW-0539">Nucleus</keyword>
<evidence type="ECO:0000259" key="4">
    <source>
        <dbReference type="PROSITE" id="PS51667"/>
    </source>
</evidence>
<evidence type="ECO:0000256" key="2">
    <source>
        <dbReference type="RuleBase" id="RU367127"/>
    </source>
</evidence>
<accession>A0A1Y1HPS1</accession>
<reference evidence="5 6" key="1">
    <citation type="journal article" date="2014" name="Nat. Commun.">
        <title>Klebsormidium flaccidum genome reveals primary factors for plant terrestrial adaptation.</title>
        <authorList>
            <person name="Hori K."/>
            <person name="Maruyama F."/>
            <person name="Fujisawa T."/>
            <person name="Togashi T."/>
            <person name="Yamamoto N."/>
            <person name="Seo M."/>
            <person name="Sato S."/>
            <person name="Yamada T."/>
            <person name="Mori H."/>
            <person name="Tajima N."/>
            <person name="Moriyama T."/>
            <person name="Ikeuchi M."/>
            <person name="Watanabe M."/>
            <person name="Wada H."/>
            <person name="Kobayashi K."/>
            <person name="Saito M."/>
            <person name="Masuda T."/>
            <person name="Sasaki-Sekimoto Y."/>
            <person name="Mashiguchi K."/>
            <person name="Awai K."/>
            <person name="Shimojima M."/>
            <person name="Masuda S."/>
            <person name="Iwai M."/>
            <person name="Nobusawa T."/>
            <person name="Narise T."/>
            <person name="Kondo S."/>
            <person name="Saito H."/>
            <person name="Sato R."/>
            <person name="Murakawa M."/>
            <person name="Ihara Y."/>
            <person name="Oshima-Yamada Y."/>
            <person name="Ohtaka K."/>
            <person name="Satoh M."/>
            <person name="Sonobe K."/>
            <person name="Ishii M."/>
            <person name="Ohtani R."/>
            <person name="Kanamori-Sato M."/>
            <person name="Honoki R."/>
            <person name="Miyazaki D."/>
            <person name="Mochizuki H."/>
            <person name="Umetsu J."/>
            <person name="Higashi K."/>
            <person name="Shibata D."/>
            <person name="Kamiya Y."/>
            <person name="Sato N."/>
            <person name="Nakamura Y."/>
            <person name="Tabata S."/>
            <person name="Ida S."/>
            <person name="Kurokawa K."/>
            <person name="Ohta H."/>
        </authorList>
    </citation>
    <scope>NUCLEOTIDE SEQUENCE [LARGE SCALE GENOMIC DNA]</scope>
    <source>
        <strain evidence="5 6">NIES-2285</strain>
    </source>
</reference>
<dbReference type="Proteomes" id="UP000054558">
    <property type="component" value="Unassembled WGS sequence"/>
</dbReference>
<keyword evidence="2" id="KW-0805">Transcription regulation</keyword>
<protein>
    <recommendedName>
        <fullName evidence="2">Growth-regulating factor</fullName>
    </recommendedName>
</protein>
<proteinExistence type="inferred from homology"/>